<evidence type="ECO:0000256" key="2">
    <source>
        <dbReference type="ARBA" id="ARBA00022692"/>
    </source>
</evidence>
<feature type="disulfide bond" evidence="8">
    <location>
        <begin position="731"/>
        <end position="740"/>
    </location>
</feature>
<feature type="active site" evidence="9">
    <location>
        <position position="393"/>
    </location>
</feature>
<evidence type="ECO:0000256" key="9">
    <source>
        <dbReference type="PROSITE-ProRule" id="PRU00276"/>
    </source>
</evidence>
<keyword evidence="6 8" id="KW-1015">Disulfide bond</keyword>
<dbReference type="PANTHER" id="PTHR11905">
    <property type="entry name" value="ADAM A DISINTEGRIN AND METALLOPROTEASE DOMAIN"/>
    <property type="match status" value="1"/>
</dbReference>
<dbReference type="GO" id="GO:0016020">
    <property type="term" value="C:membrane"/>
    <property type="evidence" value="ECO:0007669"/>
    <property type="project" value="UniProtKB-SubCell"/>
</dbReference>
<keyword evidence="8" id="KW-0245">EGF-like domain</keyword>
<feature type="domain" description="Disintegrin" evidence="13">
    <location>
        <begin position="464"/>
        <end position="552"/>
    </location>
</feature>
<dbReference type="InterPro" id="IPR000742">
    <property type="entry name" value="EGF"/>
</dbReference>
<feature type="binding site" evidence="9">
    <location>
        <position position="402"/>
    </location>
    <ligand>
        <name>Zn(2+)</name>
        <dbReference type="ChEBI" id="CHEBI:29105"/>
        <note>catalytic</note>
    </ligand>
</feature>
<dbReference type="PROSITE" id="PS50215">
    <property type="entry name" value="ADAM_MEPRO"/>
    <property type="match status" value="1"/>
</dbReference>
<dbReference type="PROSITE" id="PS01186">
    <property type="entry name" value="EGF_2"/>
    <property type="match status" value="1"/>
</dbReference>
<evidence type="ECO:0000256" key="3">
    <source>
        <dbReference type="ARBA" id="ARBA00022989"/>
    </source>
</evidence>
<evidence type="ECO:0008006" key="17">
    <source>
        <dbReference type="Google" id="ProtNLM"/>
    </source>
</evidence>
<evidence type="ECO:0000256" key="11">
    <source>
        <dbReference type="SAM" id="Phobius"/>
    </source>
</evidence>
<dbReference type="Proteomes" id="UP000075886">
    <property type="component" value="Unassembled WGS sequence"/>
</dbReference>
<keyword evidence="16" id="KW-1185">Reference proteome</keyword>
<dbReference type="Pfam" id="PF00200">
    <property type="entry name" value="Disintegrin"/>
    <property type="match status" value="1"/>
</dbReference>
<dbReference type="GO" id="GO:0006509">
    <property type="term" value="P:membrane protein ectodomain proteolysis"/>
    <property type="evidence" value="ECO:0007669"/>
    <property type="project" value="TreeGrafter"/>
</dbReference>
<feature type="disulfide bond" evidence="8">
    <location>
        <begin position="713"/>
        <end position="723"/>
    </location>
</feature>
<dbReference type="Gene3D" id="3.40.390.10">
    <property type="entry name" value="Collagenase (Catalytic Domain)"/>
    <property type="match status" value="1"/>
</dbReference>
<dbReference type="Pfam" id="PF08516">
    <property type="entry name" value="ADAM_CR"/>
    <property type="match status" value="1"/>
</dbReference>
<evidence type="ECO:0000259" key="13">
    <source>
        <dbReference type="PROSITE" id="PS50214"/>
    </source>
</evidence>
<feature type="compositionally biased region" description="Low complexity" evidence="10">
    <location>
        <begin position="1033"/>
        <end position="1042"/>
    </location>
</feature>
<feature type="compositionally biased region" description="Pro residues" evidence="10">
    <location>
        <begin position="1012"/>
        <end position="1024"/>
    </location>
</feature>
<feature type="compositionally biased region" description="Basic and acidic residues" evidence="10">
    <location>
        <begin position="988"/>
        <end position="1000"/>
    </location>
</feature>
<keyword evidence="5 11" id="KW-0472">Membrane</keyword>
<dbReference type="AlphaFoldDB" id="A0A182QQ78"/>
<evidence type="ECO:0000256" key="10">
    <source>
        <dbReference type="SAM" id="MobiDB-lite"/>
    </source>
</evidence>
<sequence length="1092" mass="119581">MRPLQCFTEANVRSRGYLVSGCSKSLLIVPLALLLCHSVIVTAVIDKSGAFDLQRLEIGNDHRSTEGWSGENFELHGRIFPTYHCPRTKRALRSSSLADDDEQDEHGRLLRRRGQHRERLTIQYGMHGETMTLDLTLNENIIPGGYRFVHQTPEGNDIVEQIDRDAVELCHYEGTVRERPGSRVAISTCNGAIDGVIYERNETYLIEYHNNTHLLYRRRFKRDVQDNELSPETPPTETIGNKTAFSTGYREDADSLFVELALVVDRTLFLKFSSNVQRVHQHCLSLVNVLNELYRPLNIYIALVGVVLWNTRDNIIISTDSKQTLTSFLAYRRDQLLRQIPNDNAHLLTAVRFPDGVIGKAELGSMCSTAGSGGIAVVENFVVPPLATTIAHEMGHNFNIDHDSEECGGWKCPGPGPCIMEAKLRDSTDIPNRWSACSVDDLKHSLQQGLGACLRNKPARLLVRAVCGNGLLEPGEQCDCGRRDSCDNRCCDARTCQLRSNATCATGACCDLDTCQPKLAGSVCRGARGECDLPEYCDGRSELCPRDVFLRDTSPCRNGAAYCYRGECNTRDGQCQRLWGSTARSGPDVCFETNANGTVFGNCGNDLSTDKYVPCATHDVHCGLLHCTHQSEKLEYGVEAYAKRTATKFQRYGPRGTVRTTVCNAAIVDLGLDVVNPGLVPDGTKCGTGRMCFQQRCMAISRLQEEQDIGDECPGNCSGNGVCNSEGHCHCHPGFAPPFCDEPGEGGSIDSGPVGRAASNTHELLLKVFVPAISVGGILLILCIGLLIAKRTLVMAQLRVVLKRFRERKYGHIVVPPASPTAVVAPTTTMATAGTARKVTNETRRPPVPPPLPVSDANQPQCFINVNISKDGKVTIENKLIDSPFLHKANVVDTHEAFRRRLLQERSYSVESVTSSEHPLVTAETHKPSLASTPETEAPVSLSEGRGFGSVLQELKHADRMHTFQSHRSKSDERPSARQLPKLPRQHTISDFDSIERLPDVEEEEPQSKPSTPKPIAIPRPLPRVTPGTPARLLPTTPVTGTTGSGAKVKPFTLGDRMQLASGATASGKATAGTNVAALKAKLNLSEIGARR</sequence>
<keyword evidence="4" id="KW-0482">Metalloprotease</keyword>
<feature type="transmembrane region" description="Helical" evidence="11">
    <location>
        <begin position="768"/>
        <end position="789"/>
    </location>
</feature>
<feature type="domain" description="Peptidase M12B" evidence="14">
    <location>
        <begin position="256"/>
        <end position="458"/>
    </location>
</feature>
<keyword evidence="3 11" id="KW-1133">Transmembrane helix</keyword>
<evidence type="ECO:0000313" key="15">
    <source>
        <dbReference type="EnsemblMetazoa" id="AFAF014684-PA"/>
    </source>
</evidence>
<dbReference type="Gene3D" id="4.10.70.10">
    <property type="entry name" value="Disintegrin domain"/>
    <property type="match status" value="1"/>
</dbReference>
<dbReference type="SUPFAM" id="SSF55486">
    <property type="entry name" value="Metalloproteases ('zincins'), catalytic domain"/>
    <property type="match status" value="1"/>
</dbReference>
<dbReference type="FunFam" id="4.10.70.10:FF:000001">
    <property type="entry name" value="Disintegrin and metalloproteinase domain-containing protein 22"/>
    <property type="match status" value="1"/>
</dbReference>
<dbReference type="SMART" id="SM00050">
    <property type="entry name" value="DISIN"/>
    <property type="match status" value="1"/>
</dbReference>
<keyword evidence="9" id="KW-0862">Zinc</keyword>
<dbReference type="InterPro" id="IPR001590">
    <property type="entry name" value="Peptidase_M12B"/>
</dbReference>
<organism evidence="15 16">
    <name type="scientific">Anopheles farauti</name>
    <dbReference type="NCBI Taxonomy" id="69004"/>
    <lineage>
        <taxon>Eukaryota</taxon>
        <taxon>Metazoa</taxon>
        <taxon>Ecdysozoa</taxon>
        <taxon>Arthropoda</taxon>
        <taxon>Hexapoda</taxon>
        <taxon>Insecta</taxon>
        <taxon>Pterygota</taxon>
        <taxon>Neoptera</taxon>
        <taxon>Endopterygota</taxon>
        <taxon>Diptera</taxon>
        <taxon>Nematocera</taxon>
        <taxon>Culicoidea</taxon>
        <taxon>Culicidae</taxon>
        <taxon>Anophelinae</taxon>
        <taxon>Anopheles</taxon>
    </lineage>
</organism>
<dbReference type="InterPro" id="IPR034027">
    <property type="entry name" value="Reprolysin_adamalysin"/>
</dbReference>
<feature type="disulfide bond" evidence="7">
    <location>
        <begin position="524"/>
        <end position="544"/>
    </location>
</feature>
<dbReference type="EMBL" id="AXCN02000090">
    <property type="status" value="NOT_ANNOTATED_CDS"/>
    <property type="molecule type" value="Genomic_DNA"/>
</dbReference>
<feature type="region of interest" description="Disordered" evidence="10">
    <location>
        <begin position="962"/>
        <end position="1050"/>
    </location>
</feature>
<dbReference type="GO" id="GO:0004222">
    <property type="term" value="F:metalloendopeptidase activity"/>
    <property type="evidence" value="ECO:0007669"/>
    <property type="project" value="InterPro"/>
</dbReference>
<comment type="caution">
    <text evidence="8">Lacks conserved residue(s) required for the propagation of feature annotation.</text>
</comment>
<keyword evidence="9" id="KW-0479">Metal-binding</keyword>
<dbReference type="VEuPathDB" id="VectorBase:AFAF014684"/>
<keyword evidence="2 11" id="KW-0812">Transmembrane</keyword>
<dbReference type="FunFam" id="3.40.390.10:FF:000002">
    <property type="entry name" value="Disintegrin and metalloproteinase domain-containing protein 22"/>
    <property type="match status" value="1"/>
</dbReference>
<feature type="domain" description="EGF-like" evidence="12">
    <location>
        <begin position="709"/>
        <end position="741"/>
    </location>
</feature>
<reference evidence="16" key="1">
    <citation type="submission" date="2014-01" db="EMBL/GenBank/DDBJ databases">
        <title>The Genome Sequence of Anopheles farauti FAR1 (V2).</title>
        <authorList>
            <consortium name="The Broad Institute Genomics Platform"/>
            <person name="Neafsey D.E."/>
            <person name="Besansky N."/>
            <person name="Howell P."/>
            <person name="Walton C."/>
            <person name="Young S.K."/>
            <person name="Zeng Q."/>
            <person name="Gargeya S."/>
            <person name="Fitzgerald M."/>
            <person name="Haas B."/>
            <person name="Abouelleil A."/>
            <person name="Allen A.W."/>
            <person name="Alvarado L."/>
            <person name="Arachchi H.M."/>
            <person name="Berlin A.M."/>
            <person name="Chapman S.B."/>
            <person name="Gainer-Dewar J."/>
            <person name="Goldberg J."/>
            <person name="Griggs A."/>
            <person name="Gujja S."/>
            <person name="Hansen M."/>
            <person name="Howarth C."/>
            <person name="Imamovic A."/>
            <person name="Ireland A."/>
            <person name="Larimer J."/>
            <person name="McCowan C."/>
            <person name="Murphy C."/>
            <person name="Pearson M."/>
            <person name="Poon T.W."/>
            <person name="Priest M."/>
            <person name="Roberts A."/>
            <person name="Saif S."/>
            <person name="Shea T."/>
            <person name="Sisk P."/>
            <person name="Sykes S."/>
            <person name="Wortman J."/>
            <person name="Nusbaum C."/>
            <person name="Birren B."/>
        </authorList>
    </citation>
    <scope>NUCLEOTIDE SEQUENCE [LARGE SCALE GENOMIC DNA]</scope>
    <source>
        <strain evidence="16">FAR1</strain>
    </source>
</reference>
<evidence type="ECO:0000256" key="6">
    <source>
        <dbReference type="ARBA" id="ARBA00023157"/>
    </source>
</evidence>
<dbReference type="Pfam" id="PF01562">
    <property type="entry name" value="Pep_M12B_propep"/>
    <property type="match status" value="1"/>
</dbReference>
<dbReference type="InterPro" id="IPR006586">
    <property type="entry name" value="ADAM_Cys-rich"/>
</dbReference>
<dbReference type="PROSITE" id="PS50214">
    <property type="entry name" value="DISINTEGRIN_2"/>
    <property type="match status" value="1"/>
</dbReference>
<evidence type="ECO:0000259" key="12">
    <source>
        <dbReference type="PROSITE" id="PS50026"/>
    </source>
</evidence>
<name>A0A182QQ78_9DIPT</name>
<dbReference type="STRING" id="69004.A0A182QQ78"/>
<dbReference type="CDD" id="cd04269">
    <property type="entry name" value="ZnMc_adamalysin_II_like"/>
    <property type="match status" value="1"/>
</dbReference>
<accession>A0A182QQ78</accession>
<protein>
    <recommendedName>
        <fullName evidence="17">Disintegrin and metalloproteinase domain-containing protein 12</fullName>
    </recommendedName>
</protein>
<evidence type="ECO:0000256" key="5">
    <source>
        <dbReference type="ARBA" id="ARBA00023136"/>
    </source>
</evidence>
<dbReference type="SMART" id="SM00608">
    <property type="entry name" value="ACR"/>
    <property type="match status" value="1"/>
</dbReference>
<dbReference type="InterPro" id="IPR002870">
    <property type="entry name" value="Peptidase_M12B_N"/>
</dbReference>
<dbReference type="GO" id="GO:0046872">
    <property type="term" value="F:metal ion binding"/>
    <property type="evidence" value="ECO:0007669"/>
    <property type="project" value="UniProtKB-KW"/>
</dbReference>
<evidence type="ECO:0000259" key="14">
    <source>
        <dbReference type="PROSITE" id="PS50215"/>
    </source>
</evidence>
<evidence type="ECO:0000256" key="4">
    <source>
        <dbReference type="ARBA" id="ARBA00023049"/>
    </source>
</evidence>
<feature type="binding site" evidence="9">
    <location>
        <position position="392"/>
    </location>
    <ligand>
        <name>Zn(2+)</name>
        <dbReference type="ChEBI" id="CHEBI:29105"/>
        <note>catalytic</note>
    </ligand>
</feature>
<dbReference type="Pfam" id="PF01421">
    <property type="entry name" value="Reprolysin"/>
    <property type="match status" value="1"/>
</dbReference>
<keyword evidence="4" id="KW-0378">Hydrolase</keyword>
<dbReference type="EnsemblMetazoa" id="AFAF014684-RA">
    <property type="protein sequence ID" value="AFAF014684-PA"/>
    <property type="gene ID" value="AFAF014684"/>
</dbReference>
<dbReference type="SUPFAM" id="SSF57552">
    <property type="entry name" value="Blood coagulation inhibitor (disintegrin)"/>
    <property type="match status" value="1"/>
</dbReference>
<evidence type="ECO:0000313" key="16">
    <source>
        <dbReference type="Proteomes" id="UP000075886"/>
    </source>
</evidence>
<evidence type="ECO:0000256" key="7">
    <source>
        <dbReference type="PROSITE-ProRule" id="PRU00068"/>
    </source>
</evidence>
<comment type="subcellular location">
    <subcellularLocation>
        <location evidence="1">Membrane</location>
        <topology evidence="1">Single-pass membrane protein</topology>
    </subcellularLocation>
</comment>
<reference evidence="15" key="2">
    <citation type="submission" date="2020-05" db="UniProtKB">
        <authorList>
            <consortium name="EnsemblMetazoa"/>
        </authorList>
    </citation>
    <scope>IDENTIFICATION</scope>
    <source>
        <strain evidence="15">FAR1</strain>
    </source>
</reference>
<dbReference type="InterPro" id="IPR024079">
    <property type="entry name" value="MetalloPept_cat_dom_sf"/>
</dbReference>
<proteinExistence type="predicted"/>
<dbReference type="InterPro" id="IPR036436">
    <property type="entry name" value="Disintegrin_dom_sf"/>
</dbReference>
<evidence type="ECO:0000256" key="8">
    <source>
        <dbReference type="PROSITE-ProRule" id="PRU00076"/>
    </source>
</evidence>
<dbReference type="InterPro" id="IPR001762">
    <property type="entry name" value="Disintegrin_dom"/>
</dbReference>
<feature type="binding site" evidence="9">
    <location>
        <position position="396"/>
    </location>
    <ligand>
        <name>Zn(2+)</name>
        <dbReference type="ChEBI" id="CHEBI:29105"/>
        <note>catalytic</note>
    </ligand>
</feature>
<dbReference type="PROSITE" id="PS50026">
    <property type="entry name" value="EGF_3"/>
    <property type="match status" value="1"/>
</dbReference>
<keyword evidence="4" id="KW-0645">Protease</keyword>
<evidence type="ECO:0000256" key="1">
    <source>
        <dbReference type="ARBA" id="ARBA00004167"/>
    </source>
</evidence>
<feature type="region of interest" description="Disordered" evidence="10">
    <location>
        <begin position="909"/>
        <end position="944"/>
    </location>
</feature>
<dbReference type="PANTHER" id="PTHR11905:SF159">
    <property type="entry name" value="ADAM METALLOPROTEASE"/>
    <property type="match status" value="1"/>
</dbReference>